<organism evidence="1 2">
    <name type="scientific">Helianthus annuus</name>
    <name type="common">Common sunflower</name>
    <dbReference type="NCBI Taxonomy" id="4232"/>
    <lineage>
        <taxon>Eukaryota</taxon>
        <taxon>Viridiplantae</taxon>
        <taxon>Streptophyta</taxon>
        <taxon>Embryophyta</taxon>
        <taxon>Tracheophyta</taxon>
        <taxon>Spermatophyta</taxon>
        <taxon>Magnoliopsida</taxon>
        <taxon>eudicotyledons</taxon>
        <taxon>Gunneridae</taxon>
        <taxon>Pentapetalae</taxon>
        <taxon>asterids</taxon>
        <taxon>campanulids</taxon>
        <taxon>Asterales</taxon>
        <taxon>Asteraceae</taxon>
        <taxon>Asteroideae</taxon>
        <taxon>Heliantheae alliance</taxon>
        <taxon>Heliantheae</taxon>
        <taxon>Helianthus</taxon>
    </lineage>
</organism>
<accession>A0A9K3NB49</accession>
<dbReference type="Gramene" id="mRNA:HanXRQr2_Chr08g0323081">
    <property type="protein sequence ID" value="CDS:HanXRQr2_Chr08g0323081.1"/>
    <property type="gene ID" value="HanXRQr2_Chr08g0323081"/>
</dbReference>
<gene>
    <name evidence="1" type="ORF">HanXRQr2_Chr08g0323081</name>
</gene>
<reference evidence="1" key="2">
    <citation type="submission" date="2020-06" db="EMBL/GenBank/DDBJ databases">
        <title>Helianthus annuus Genome sequencing and assembly Release 2.</title>
        <authorList>
            <person name="Gouzy J."/>
            <person name="Langlade N."/>
            <person name="Munos S."/>
        </authorList>
    </citation>
    <scope>NUCLEOTIDE SEQUENCE</scope>
    <source>
        <tissue evidence="1">Leaves</tissue>
    </source>
</reference>
<reference evidence="1" key="1">
    <citation type="journal article" date="2017" name="Nature">
        <title>The sunflower genome provides insights into oil metabolism, flowering and Asterid evolution.</title>
        <authorList>
            <person name="Badouin H."/>
            <person name="Gouzy J."/>
            <person name="Grassa C.J."/>
            <person name="Murat F."/>
            <person name="Staton S.E."/>
            <person name="Cottret L."/>
            <person name="Lelandais-Briere C."/>
            <person name="Owens G.L."/>
            <person name="Carrere S."/>
            <person name="Mayjonade B."/>
            <person name="Legrand L."/>
            <person name="Gill N."/>
            <person name="Kane N.C."/>
            <person name="Bowers J.E."/>
            <person name="Hubner S."/>
            <person name="Bellec A."/>
            <person name="Berard A."/>
            <person name="Berges H."/>
            <person name="Blanchet N."/>
            <person name="Boniface M.C."/>
            <person name="Brunel D."/>
            <person name="Catrice O."/>
            <person name="Chaidir N."/>
            <person name="Claudel C."/>
            <person name="Donnadieu C."/>
            <person name="Faraut T."/>
            <person name="Fievet G."/>
            <person name="Helmstetter N."/>
            <person name="King M."/>
            <person name="Knapp S.J."/>
            <person name="Lai Z."/>
            <person name="Le Paslier M.C."/>
            <person name="Lippi Y."/>
            <person name="Lorenzon L."/>
            <person name="Mandel J.R."/>
            <person name="Marage G."/>
            <person name="Marchand G."/>
            <person name="Marquand E."/>
            <person name="Bret-Mestries E."/>
            <person name="Morien E."/>
            <person name="Nambeesan S."/>
            <person name="Nguyen T."/>
            <person name="Pegot-Espagnet P."/>
            <person name="Pouilly N."/>
            <person name="Raftis F."/>
            <person name="Sallet E."/>
            <person name="Schiex T."/>
            <person name="Thomas J."/>
            <person name="Vandecasteele C."/>
            <person name="Vares D."/>
            <person name="Vear F."/>
            <person name="Vautrin S."/>
            <person name="Crespi M."/>
            <person name="Mangin B."/>
            <person name="Burke J.M."/>
            <person name="Salse J."/>
            <person name="Munos S."/>
            <person name="Vincourt P."/>
            <person name="Rieseberg L.H."/>
            <person name="Langlade N.B."/>
        </authorList>
    </citation>
    <scope>NUCLEOTIDE SEQUENCE</scope>
    <source>
        <tissue evidence="1">Leaves</tissue>
    </source>
</reference>
<proteinExistence type="predicted"/>
<evidence type="ECO:0000313" key="1">
    <source>
        <dbReference type="EMBL" id="KAF5793987.1"/>
    </source>
</evidence>
<keyword evidence="2" id="KW-1185">Reference proteome</keyword>
<comment type="caution">
    <text evidence="1">The sequence shown here is derived from an EMBL/GenBank/DDBJ whole genome shotgun (WGS) entry which is preliminary data.</text>
</comment>
<dbReference type="AlphaFoldDB" id="A0A9K3NB49"/>
<protein>
    <submittedName>
        <fullName evidence="1">Uncharacterized protein</fullName>
    </submittedName>
</protein>
<dbReference type="EMBL" id="MNCJ02000323">
    <property type="protein sequence ID" value="KAF5793987.1"/>
    <property type="molecule type" value="Genomic_DNA"/>
</dbReference>
<dbReference type="Proteomes" id="UP000215914">
    <property type="component" value="Unassembled WGS sequence"/>
</dbReference>
<evidence type="ECO:0000313" key="2">
    <source>
        <dbReference type="Proteomes" id="UP000215914"/>
    </source>
</evidence>
<sequence length="61" mass="7098">MGLGPNVTNYYRSGLLGLGPVFMHLRKPIHSNLIFSFVKPLYVYNPFIHQVILESIHFTYF</sequence>
<name>A0A9K3NB49_HELAN</name>